<gene>
    <name evidence="6" type="ORF">H0I76_11175</name>
</gene>
<dbReference type="CDD" id="cd03220">
    <property type="entry name" value="ABC_KpsT_Wzt"/>
    <property type="match status" value="1"/>
</dbReference>
<dbReference type="RefSeq" id="WP_200609945.1">
    <property type="nucleotide sequence ID" value="NZ_JAEHHL010000006.1"/>
</dbReference>
<evidence type="ECO:0000256" key="2">
    <source>
        <dbReference type="ARBA" id="ARBA00022448"/>
    </source>
</evidence>
<name>A0A8J7M8P6_9RHOB</name>
<proteinExistence type="inferred from homology"/>
<dbReference type="PANTHER" id="PTHR46743">
    <property type="entry name" value="TEICHOIC ACIDS EXPORT ATP-BINDING PROTEIN TAGH"/>
    <property type="match status" value="1"/>
</dbReference>
<dbReference type="InterPro" id="IPR015860">
    <property type="entry name" value="ABC_transpr_TagH-like"/>
</dbReference>
<protein>
    <submittedName>
        <fullName evidence="6">ABC transporter ATP-binding protein</fullName>
    </submittedName>
</protein>
<dbReference type="EMBL" id="JAEHHL010000006">
    <property type="protein sequence ID" value="MBK0399753.1"/>
    <property type="molecule type" value="Genomic_DNA"/>
</dbReference>
<evidence type="ECO:0000256" key="3">
    <source>
        <dbReference type="ARBA" id="ARBA00022741"/>
    </source>
</evidence>
<dbReference type="AlphaFoldDB" id="A0A8J7M8P6"/>
<dbReference type="InterPro" id="IPR050683">
    <property type="entry name" value="Bact_Polysacc_Export_ATP-bd"/>
</dbReference>
<keyword evidence="7" id="KW-1185">Reference proteome</keyword>
<keyword evidence="3" id="KW-0547">Nucleotide-binding</keyword>
<dbReference type="GO" id="GO:0016020">
    <property type="term" value="C:membrane"/>
    <property type="evidence" value="ECO:0007669"/>
    <property type="project" value="InterPro"/>
</dbReference>
<dbReference type="CDD" id="cd10147">
    <property type="entry name" value="Wzt_C-like"/>
    <property type="match status" value="1"/>
</dbReference>
<dbReference type="Pfam" id="PF14524">
    <property type="entry name" value="Wzt_C"/>
    <property type="match status" value="1"/>
</dbReference>
<dbReference type="InterPro" id="IPR029439">
    <property type="entry name" value="Wzt_C"/>
</dbReference>
<dbReference type="SUPFAM" id="SSF52540">
    <property type="entry name" value="P-loop containing nucleoside triphosphate hydrolases"/>
    <property type="match status" value="1"/>
</dbReference>
<dbReference type="Pfam" id="PF00005">
    <property type="entry name" value="ABC_tran"/>
    <property type="match status" value="1"/>
</dbReference>
<dbReference type="PROSITE" id="PS50893">
    <property type="entry name" value="ABC_TRANSPORTER_2"/>
    <property type="match status" value="1"/>
</dbReference>
<accession>A0A8J7M8P6</accession>
<dbReference type="InterPro" id="IPR003593">
    <property type="entry name" value="AAA+_ATPase"/>
</dbReference>
<dbReference type="GO" id="GO:0140359">
    <property type="term" value="F:ABC-type transporter activity"/>
    <property type="evidence" value="ECO:0007669"/>
    <property type="project" value="InterPro"/>
</dbReference>
<dbReference type="Gene3D" id="2.70.50.60">
    <property type="entry name" value="abc- transporter (atp binding component) like domain"/>
    <property type="match status" value="1"/>
</dbReference>
<comment type="caution">
    <text evidence="6">The sequence shown here is derived from an EMBL/GenBank/DDBJ whole genome shotgun (WGS) entry which is preliminary data.</text>
</comment>
<keyword evidence="2" id="KW-0813">Transport</keyword>
<feature type="domain" description="ABC transporter" evidence="5">
    <location>
        <begin position="37"/>
        <end position="260"/>
    </location>
</feature>
<dbReference type="SMART" id="SM00382">
    <property type="entry name" value="AAA"/>
    <property type="match status" value="1"/>
</dbReference>
<evidence type="ECO:0000256" key="4">
    <source>
        <dbReference type="ARBA" id="ARBA00022840"/>
    </source>
</evidence>
<dbReference type="PANTHER" id="PTHR46743:SF2">
    <property type="entry name" value="TEICHOIC ACIDS EXPORT ATP-BINDING PROTEIN TAGH"/>
    <property type="match status" value="1"/>
</dbReference>
<reference evidence="6" key="1">
    <citation type="submission" date="2020-12" db="EMBL/GenBank/DDBJ databases">
        <title>Bacterial taxonomy.</title>
        <authorList>
            <person name="Pan X."/>
        </authorList>
    </citation>
    <scope>NUCLEOTIDE SEQUENCE</scope>
    <source>
        <strain evidence="6">M0105</strain>
    </source>
</reference>
<sequence>MSDTIIRAEGLGKAYRISHEVAPSHDRFSEMITDRARRLFGASKNTDPTVEKFWALRGVSFDIREGEVVGIIGRNGAGKSTLLKILSRITEPTEGRAEIRGRVASLLEVGTGFHPELTGRENIFLNGAILGMSRTEIRRKFDDIVSFADVEKFLDTPVKRYSSGMHARLAFAVASFVEPEILIVDEVLAVGDAEFQKRCLGRMSDIADSGRTVIFVSHNLNTVSQLCTNGILIQNGQIVAKDNINNCIKAYISSGERPGGGDVYEPHAVHLQTKSRIVFAEVSSKEELSRNHFPIGASITFKIKVRVGRGEGSLRLGIAITSRDGLRITTLFSNNDENTLGYFAQGDELAFTCGIGGASLAAGQYYIKLSLDEVTQKMPIDVIENALSFSVSTPSIEPFPKIQGAGLLHFQQNWRVTKIK</sequence>
<evidence type="ECO:0000313" key="7">
    <source>
        <dbReference type="Proteomes" id="UP000655420"/>
    </source>
</evidence>
<organism evidence="6 7">
    <name type="scientific">Thermohalobaculum xanthum</name>
    <dbReference type="NCBI Taxonomy" id="2753746"/>
    <lineage>
        <taxon>Bacteria</taxon>
        <taxon>Pseudomonadati</taxon>
        <taxon>Pseudomonadota</taxon>
        <taxon>Alphaproteobacteria</taxon>
        <taxon>Rhodobacterales</taxon>
        <taxon>Paracoccaceae</taxon>
        <taxon>Thermohalobaculum</taxon>
    </lineage>
</organism>
<dbReference type="GO" id="GO:0005524">
    <property type="term" value="F:ATP binding"/>
    <property type="evidence" value="ECO:0007669"/>
    <property type="project" value="UniProtKB-KW"/>
</dbReference>
<dbReference type="InterPro" id="IPR027417">
    <property type="entry name" value="P-loop_NTPase"/>
</dbReference>
<keyword evidence="4 6" id="KW-0067">ATP-binding</keyword>
<evidence type="ECO:0000259" key="5">
    <source>
        <dbReference type="PROSITE" id="PS50893"/>
    </source>
</evidence>
<dbReference type="Proteomes" id="UP000655420">
    <property type="component" value="Unassembled WGS sequence"/>
</dbReference>
<dbReference type="GO" id="GO:0016887">
    <property type="term" value="F:ATP hydrolysis activity"/>
    <property type="evidence" value="ECO:0007669"/>
    <property type="project" value="InterPro"/>
</dbReference>
<comment type="similarity">
    <text evidence="1">Belongs to the ABC transporter superfamily.</text>
</comment>
<evidence type="ECO:0000313" key="6">
    <source>
        <dbReference type="EMBL" id="MBK0399753.1"/>
    </source>
</evidence>
<evidence type="ECO:0000256" key="1">
    <source>
        <dbReference type="ARBA" id="ARBA00005417"/>
    </source>
</evidence>
<dbReference type="Gene3D" id="3.40.50.300">
    <property type="entry name" value="P-loop containing nucleotide triphosphate hydrolases"/>
    <property type="match status" value="1"/>
</dbReference>
<dbReference type="InterPro" id="IPR003439">
    <property type="entry name" value="ABC_transporter-like_ATP-bd"/>
</dbReference>